<dbReference type="PANTHER" id="PTHR15379">
    <property type="entry name" value="CELL GROWTH REGULATOR WITH RING FINGER DOMAIN PROTEIN 1"/>
    <property type="match status" value="1"/>
</dbReference>
<dbReference type="InterPro" id="IPR001841">
    <property type="entry name" value="Znf_RING"/>
</dbReference>
<feature type="domain" description="RING-type" evidence="4">
    <location>
        <begin position="262"/>
        <end position="297"/>
    </location>
</feature>
<keyword evidence="6" id="KW-1185">Reference proteome</keyword>
<keyword evidence="2" id="KW-0862">Zinc</keyword>
<dbReference type="InterPro" id="IPR042496">
    <property type="entry name" value="CGRF1"/>
</dbReference>
<dbReference type="AlphaFoldDB" id="A0A9D4KXJ0"/>
<dbReference type="EMBL" id="JAIWYP010000003">
    <property type="protein sequence ID" value="KAH3848003.1"/>
    <property type="molecule type" value="Genomic_DNA"/>
</dbReference>
<organism evidence="5 6">
    <name type="scientific">Dreissena polymorpha</name>
    <name type="common">Zebra mussel</name>
    <name type="synonym">Mytilus polymorpha</name>
    <dbReference type="NCBI Taxonomy" id="45954"/>
    <lineage>
        <taxon>Eukaryota</taxon>
        <taxon>Metazoa</taxon>
        <taxon>Spiralia</taxon>
        <taxon>Lophotrochozoa</taxon>
        <taxon>Mollusca</taxon>
        <taxon>Bivalvia</taxon>
        <taxon>Autobranchia</taxon>
        <taxon>Heteroconchia</taxon>
        <taxon>Euheterodonta</taxon>
        <taxon>Imparidentia</taxon>
        <taxon>Neoheterodontei</taxon>
        <taxon>Myida</taxon>
        <taxon>Dreissenoidea</taxon>
        <taxon>Dreissenidae</taxon>
        <taxon>Dreissena</taxon>
    </lineage>
</organism>
<dbReference type="PROSITE" id="PS50089">
    <property type="entry name" value="ZF_RING_2"/>
    <property type="match status" value="1"/>
</dbReference>
<evidence type="ECO:0000259" key="4">
    <source>
        <dbReference type="PROSITE" id="PS50089"/>
    </source>
</evidence>
<comment type="caution">
    <text evidence="5">The sequence shown here is derived from an EMBL/GenBank/DDBJ whole genome shotgun (WGS) entry which is preliminary data.</text>
</comment>
<dbReference type="GO" id="GO:0008270">
    <property type="term" value="F:zinc ion binding"/>
    <property type="evidence" value="ECO:0007669"/>
    <property type="project" value="UniProtKB-KW"/>
</dbReference>
<name>A0A9D4KXJ0_DREPO</name>
<keyword evidence="1 3" id="KW-0863">Zinc-finger</keyword>
<keyword evidence="1 3" id="KW-0479">Metal-binding</keyword>
<dbReference type="Proteomes" id="UP000828390">
    <property type="component" value="Unassembled WGS sequence"/>
</dbReference>
<accession>A0A9D4KXJ0</accession>
<evidence type="ECO:0000256" key="2">
    <source>
        <dbReference type="ARBA" id="ARBA00022833"/>
    </source>
</evidence>
<proteinExistence type="predicted"/>
<protein>
    <recommendedName>
        <fullName evidence="4">RING-type domain-containing protein</fullName>
    </recommendedName>
</protein>
<evidence type="ECO:0000256" key="3">
    <source>
        <dbReference type="PROSITE-ProRule" id="PRU00175"/>
    </source>
</evidence>
<evidence type="ECO:0000313" key="6">
    <source>
        <dbReference type="Proteomes" id="UP000828390"/>
    </source>
</evidence>
<reference evidence="5" key="2">
    <citation type="submission" date="2020-11" db="EMBL/GenBank/DDBJ databases">
        <authorList>
            <person name="McCartney M.A."/>
            <person name="Auch B."/>
            <person name="Kono T."/>
            <person name="Mallez S."/>
            <person name="Becker A."/>
            <person name="Gohl D.M."/>
            <person name="Silverstein K.A.T."/>
            <person name="Koren S."/>
            <person name="Bechman K.B."/>
            <person name="Herman A."/>
            <person name="Abrahante J.E."/>
            <person name="Garbe J."/>
        </authorList>
    </citation>
    <scope>NUCLEOTIDE SEQUENCE</scope>
    <source>
        <strain evidence="5">Duluth1</strain>
        <tissue evidence="5">Whole animal</tissue>
    </source>
</reference>
<evidence type="ECO:0000313" key="5">
    <source>
        <dbReference type="EMBL" id="KAH3848003.1"/>
    </source>
</evidence>
<reference evidence="5" key="1">
    <citation type="journal article" date="2019" name="bioRxiv">
        <title>The Genome of the Zebra Mussel, Dreissena polymorpha: A Resource for Invasive Species Research.</title>
        <authorList>
            <person name="McCartney M.A."/>
            <person name="Auch B."/>
            <person name="Kono T."/>
            <person name="Mallez S."/>
            <person name="Zhang Y."/>
            <person name="Obille A."/>
            <person name="Becker A."/>
            <person name="Abrahante J.E."/>
            <person name="Garbe J."/>
            <person name="Badalamenti J.P."/>
            <person name="Herman A."/>
            <person name="Mangelson H."/>
            <person name="Liachko I."/>
            <person name="Sullivan S."/>
            <person name="Sone E.D."/>
            <person name="Koren S."/>
            <person name="Silverstein K.A.T."/>
            <person name="Beckman K.B."/>
            <person name="Gohl D.M."/>
        </authorList>
    </citation>
    <scope>NUCLEOTIDE SEQUENCE</scope>
    <source>
        <strain evidence="5">Duluth1</strain>
        <tissue evidence="5">Whole animal</tissue>
    </source>
</reference>
<dbReference type="Pfam" id="PF13920">
    <property type="entry name" value="zf-C3HC4_3"/>
    <property type="match status" value="1"/>
</dbReference>
<dbReference type="InterPro" id="IPR013083">
    <property type="entry name" value="Znf_RING/FYVE/PHD"/>
</dbReference>
<gene>
    <name evidence="5" type="ORF">DPMN_090339</name>
</gene>
<evidence type="ECO:0000256" key="1">
    <source>
        <dbReference type="ARBA" id="ARBA00022771"/>
    </source>
</evidence>
<dbReference type="Gene3D" id="3.30.40.10">
    <property type="entry name" value="Zinc/RING finger domain, C3HC4 (zinc finger)"/>
    <property type="match status" value="1"/>
</dbReference>
<sequence>MVVFILRLNGEHFMSSSATHYNVVQEKQMSVLHNPFSVQINQKEISSLSAGLHIAVSVSTETKVAVFWGVNIQAFQLELNRPAGKIASRLQSGETFEGHFVHKEGAEILAPADDVVQWHLICPSELVEDRLGESPRSMYPAVIVMLREDTDIPQNTTAIMLQLTVIHLKDSLCSLDSHIVYQFVKTNQNGIISLQPIFVSHDEETNIPADNQTLSSEISPKDGNETDLQENLNIHSEDCKGHQQNNDDYQQSDESCDIRGCCCVCQTLPVFYTLLPCRHACVCRSCVKLLDRCPICRGYIDSYFRVAGRNSASETELQSNQEENNMTRWQAFNNWFNDMFGFA</sequence>
<dbReference type="GO" id="GO:0030308">
    <property type="term" value="P:negative regulation of cell growth"/>
    <property type="evidence" value="ECO:0007669"/>
    <property type="project" value="TreeGrafter"/>
</dbReference>
<dbReference type="PANTHER" id="PTHR15379:SF2">
    <property type="entry name" value="CELL GROWTH REGULATOR WITH RING FINGER DOMAIN PROTEIN 1"/>
    <property type="match status" value="1"/>
</dbReference>